<evidence type="ECO:0000256" key="1">
    <source>
        <dbReference type="ARBA" id="ARBA00008226"/>
    </source>
</evidence>
<dbReference type="InterPro" id="IPR004516">
    <property type="entry name" value="HisRS/HisZ"/>
</dbReference>
<dbReference type="PROSITE" id="PS50862">
    <property type="entry name" value="AA_TRNA_LIGASE_II"/>
    <property type="match status" value="1"/>
</dbReference>
<dbReference type="HAMAP" id="MF_00127">
    <property type="entry name" value="His_tRNA_synth"/>
    <property type="match status" value="1"/>
</dbReference>
<dbReference type="Pfam" id="PF13393">
    <property type="entry name" value="tRNA-synt_His"/>
    <property type="match status" value="1"/>
</dbReference>
<dbReference type="PANTHER" id="PTHR43707">
    <property type="entry name" value="HISTIDYL-TRNA SYNTHETASE"/>
    <property type="match status" value="1"/>
</dbReference>
<comment type="subunit">
    <text evidence="2 10">Homodimer.</text>
</comment>
<keyword evidence="5 10" id="KW-0547">Nucleotide-binding</keyword>
<comment type="catalytic activity">
    <reaction evidence="9 10">
        <text>tRNA(His) + L-histidine + ATP = L-histidyl-tRNA(His) + AMP + diphosphate + H(+)</text>
        <dbReference type="Rhea" id="RHEA:17313"/>
        <dbReference type="Rhea" id="RHEA-COMP:9665"/>
        <dbReference type="Rhea" id="RHEA-COMP:9689"/>
        <dbReference type="ChEBI" id="CHEBI:15378"/>
        <dbReference type="ChEBI" id="CHEBI:30616"/>
        <dbReference type="ChEBI" id="CHEBI:33019"/>
        <dbReference type="ChEBI" id="CHEBI:57595"/>
        <dbReference type="ChEBI" id="CHEBI:78442"/>
        <dbReference type="ChEBI" id="CHEBI:78527"/>
        <dbReference type="ChEBI" id="CHEBI:456215"/>
        <dbReference type="EC" id="6.1.1.21"/>
    </reaction>
</comment>
<dbReference type="PIRSF" id="PIRSF001549">
    <property type="entry name" value="His-tRNA_synth"/>
    <property type="match status" value="1"/>
</dbReference>
<dbReference type="InterPro" id="IPR045864">
    <property type="entry name" value="aa-tRNA-synth_II/BPL/LPL"/>
</dbReference>
<dbReference type="PANTHER" id="PTHR43707:SF1">
    <property type="entry name" value="HISTIDINE--TRNA LIGASE, MITOCHONDRIAL-RELATED"/>
    <property type="match status" value="1"/>
</dbReference>
<evidence type="ECO:0000256" key="4">
    <source>
        <dbReference type="ARBA" id="ARBA00022598"/>
    </source>
</evidence>
<name>A0ABT0PCN1_9GAMM</name>
<evidence type="ECO:0000256" key="3">
    <source>
        <dbReference type="ARBA" id="ARBA00022490"/>
    </source>
</evidence>
<dbReference type="InterPro" id="IPR041715">
    <property type="entry name" value="HisRS-like_core"/>
</dbReference>
<evidence type="ECO:0000256" key="8">
    <source>
        <dbReference type="ARBA" id="ARBA00023146"/>
    </source>
</evidence>
<evidence type="ECO:0000256" key="2">
    <source>
        <dbReference type="ARBA" id="ARBA00011738"/>
    </source>
</evidence>
<dbReference type="Gene3D" id="3.40.50.800">
    <property type="entry name" value="Anticodon-binding domain"/>
    <property type="match status" value="1"/>
</dbReference>
<reference evidence="12 13" key="1">
    <citation type="submission" date="2022-05" db="EMBL/GenBank/DDBJ databases">
        <authorList>
            <person name="Park J.-S."/>
        </authorList>
    </citation>
    <scope>NUCLEOTIDE SEQUENCE [LARGE SCALE GENOMIC DNA]</scope>
    <source>
        <strain evidence="12 13">2012CJ34-2</strain>
    </source>
</reference>
<keyword evidence="4 10" id="KW-0436">Ligase</keyword>
<evidence type="ECO:0000313" key="12">
    <source>
        <dbReference type="EMBL" id="MCL6269016.1"/>
    </source>
</evidence>
<proteinExistence type="inferred from homology"/>
<accession>A0ABT0PCN1</accession>
<dbReference type="InterPro" id="IPR006195">
    <property type="entry name" value="aa-tRNA-synth_II"/>
</dbReference>
<dbReference type="NCBIfam" id="TIGR00442">
    <property type="entry name" value="hisS"/>
    <property type="match status" value="1"/>
</dbReference>
<organism evidence="12 13">
    <name type="scientific">Parendozoicomonas callyspongiae</name>
    <dbReference type="NCBI Taxonomy" id="2942213"/>
    <lineage>
        <taxon>Bacteria</taxon>
        <taxon>Pseudomonadati</taxon>
        <taxon>Pseudomonadota</taxon>
        <taxon>Gammaproteobacteria</taxon>
        <taxon>Oceanospirillales</taxon>
        <taxon>Endozoicomonadaceae</taxon>
        <taxon>Parendozoicomonas</taxon>
    </lineage>
</organism>
<keyword evidence="6 10" id="KW-0067">ATP-binding</keyword>
<dbReference type="EC" id="6.1.1.21" evidence="10"/>
<evidence type="ECO:0000256" key="7">
    <source>
        <dbReference type="ARBA" id="ARBA00022917"/>
    </source>
</evidence>
<feature type="domain" description="Aminoacyl-transfer RNA synthetases class-II family profile" evidence="11">
    <location>
        <begin position="1"/>
        <end position="316"/>
    </location>
</feature>
<dbReference type="InterPro" id="IPR004154">
    <property type="entry name" value="Anticodon-bd"/>
</dbReference>
<dbReference type="Gene3D" id="3.30.930.10">
    <property type="entry name" value="Bira Bifunctional Protein, Domain 2"/>
    <property type="match status" value="1"/>
</dbReference>
<evidence type="ECO:0000259" key="11">
    <source>
        <dbReference type="PROSITE" id="PS50862"/>
    </source>
</evidence>
<keyword evidence="8 10" id="KW-0030">Aminoacyl-tRNA synthetase</keyword>
<dbReference type="SUPFAM" id="SSF55681">
    <property type="entry name" value="Class II aaRS and biotin synthetases"/>
    <property type="match status" value="1"/>
</dbReference>
<dbReference type="EMBL" id="JAMFLX010000003">
    <property type="protein sequence ID" value="MCL6269016.1"/>
    <property type="molecule type" value="Genomic_DNA"/>
</dbReference>
<keyword evidence="7 10" id="KW-0648">Protein biosynthesis</keyword>
<dbReference type="InterPro" id="IPR033656">
    <property type="entry name" value="HisRS_anticodon"/>
</dbReference>
<dbReference type="InterPro" id="IPR036621">
    <property type="entry name" value="Anticodon-bd_dom_sf"/>
</dbReference>
<dbReference type="CDD" id="cd00773">
    <property type="entry name" value="HisRS-like_core"/>
    <property type="match status" value="1"/>
</dbReference>
<dbReference type="InterPro" id="IPR015807">
    <property type="entry name" value="His-tRNA-ligase"/>
</dbReference>
<dbReference type="Pfam" id="PF03129">
    <property type="entry name" value="HGTP_anticodon"/>
    <property type="match status" value="1"/>
</dbReference>
<dbReference type="GO" id="GO:0004821">
    <property type="term" value="F:histidine-tRNA ligase activity"/>
    <property type="evidence" value="ECO:0007669"/>
    <property type="project" value="UniProtKB-EC"/>
</dbReference>
<dbReference type="Proteomes" id="UP001203338">
    <property type="component" value="Unassembled WGS sequence"/>
</dbReference>
<comment type="similarity">
    <text evidence="1 10">Belongs to the class-II aminoacyl-tRNA synthetase family.</text>
</comment>
<evidence type="ECO:0000256" key="10">
    <source>
        <dbReference type="HAMAP-Rule" id="MF_00127"/>
    </source>
</evidence>
<evidence type="ECO:0000313" key="13">
    <source>
        <dbReference type="Proteomes" id="UP001203338"/>
    </source>
</evidence>
<gene>
    <name evidence="10 12" type="primary">hisS</name>
    <name evidence="12" type="ORF">M3P05_03545</name>
</gene>
<comment type="subcellular location">
    <subcellularLocation>
        <location evidence="10">Cytoplasm</location>
    </subcellularLocation>
</comment>
<comment type="caution">
    <text evidence="12">The sequence shown here is derived from an EMBL/GenBank/DDBJ whole genome shotgun (WGS) entry which is preliminary data.</text>
</comment>
<evidence type="ECO:0000256" key="9">
    <source>
        <dbReference type="ARBA" id="ARBA00047639"/>
    </source>
</evidence>
<dbReference type="SUPFAM" id="SSF52954">
    <property type="entry name" value="Class II aaRS ABD-related"/>
    <property type="match status" value="1"/>
</dbReference>
<evidence type="ECO:0000256" key="6">
    <source>
        <dbReference type="ARBA" id="ARBA00022840"/>
    </source>
</evidence>
<evidence type="ECO:0000256" key="5">
    <source>
        <dbReference type="ARBA" id="ARBA00022741"/>
    </source>
</evidence>
<dbReference type="CDD" id="cd00859">
    <property type="entry name" value="HisRS_anticodon"/>
    <property type="match status" value="1"/>
</dbReference>
<dbReference type="RefSeq" id="WP_249697845.1">
    <property type="nucleotide sequence ID" value="NZ_JAMFLX010000003.1"/>
</dbReference>
<keyword evidence="3 10" id="KW-0963">Cytoplasm</keyword>
<sequence>MAKQLQAIRGMNDILPEQTPVWSWLEDNVRHILSRYGYREIRVPIVEYTNLFARGIGEHTDIVEKEMYTFSDRNDDSLTLRPEATACCVRAGLQHGLFHNQTHRLWTAGPMFRYERPQKGRYRQFHQVSVETFGMSGPDIDAELILMTWALWKKLGLDKHVTLQLNSLGQPESRKKYREALVAYLEQHKDALDADSQKRMYTNPLRVLDSKSESTQKVLENAPLLHEYLDDESRDHFERICAILDKAGVAYEVNQRLVRGLDYYNRTVFEWVTSALGAQGTVCAGGRYDGLIEQLGGKPNVACGFAMGMERLVLLLEACDLVPESVRTHVDVALVTFGDVEAYSMVLAERIREQCPEIRLLVNCGGGSFKGQMKRADRSGAEIALIIGEDEMRDDKVTVKSLRSDEPQVTCSFEELVAEDGRVGRLIK</sequence>
<keyword evidence="13" id="KW-1185">Reference proteome</keyword>
<protein>
    <recommendedName>
        <fullName evidence="10">Histidine--tRNA ligase</fullName>
        <ecNumber evidence="10">6.1.1.21</ecNumber>
    </recommendedName>
    <alternativeName>
        <fullName evidence="10">Histidyl-tRNA synthetase</fullName>
        <shortName evidence="10">HisRS</shortName>
    </alternativeName>
</protein>